<dbReference type="InterPro" id="IPR013785">
    <property type="entry name" value="Aldolase_TIM"/>
</dbReference>
<dbReference type="PROSITE" id="PS01305">
    <property type="entry name" value="MOAA_NIFB_PQQE"/>
    <property type="match status" value="1"/>
</dbReference>
<dbReference type="GO" id="GO:0051539">
    <property type="term" value="F:4 iron, 4 sulfur cluster binding"/>
    <property type="evidence" value="ECO:0007669"/>
    <property type="project" value="UniProtKB-KW"/>
</dbReference>
<keyword evidence="6" id="KW-0004">4Fe-4S</keyword>
<dbReference type="SFLD" id="SFLDS00029">
    <property type="entry name" value="Radical_SAM"/>
    <property type="match status" value="1"/>
</dbReference>
<dbReference type="CDD" id="cd00852">
    <property type="entry name" value="NifB"/>
    <property type="match status" value="1"/>
</dbReference>
<dbReference type="PROSITE" id="PS51918">
    <property type="entry name" value="RADICAL_SAM"/>
    <property type="match status" value="1"/>
</dbReference>
<dbReference type="AlphaFoldDB" id="A0A0K2VYT7"/>
<dbReference type="SFLD" id="SFLDG01068">
    <property type="entry name" value="FeMo_cofactor_biosynthesis_pro"/>
    <property type="match status" value="1"/>
</dbReference>
<evidence type="ECO:0000256" key="2">
    <source>
        <dbReference type="ARBA" id="ARBA00003522"/>
    </source>
</evidence>
<name>A0A0K2VYT7_MESPL</name>
<comment type="similarity">
    <text evidence="4">Belongs to the radical SAM superfamily. NifB family.</text>
</comment>
<dbReference type="SUPFAM" id="SSF53146">
    <property type="entry name" value="Nitrogenase accessory factor-like"/>
    <property type="match status" value="1"/>
</dbReference>
<gene>
    <name evidence="16" type="primary">nifB</name>
    <name evidence="16" type="ORF">MPL1032_220048</name>
</gene>
<evidence type="ECO:0000256" key="9">
    <source>
        <dbReference type="ARBA" id="ARBA00023004"/>
    </source>
</evidence>
<dbReference type="SFLD" id="SFLDF00281">
    <property type="entry name" value="FeMo_cofactor_biosynthesis_pro"/>
    <property type="match status" value="1"/>
</dbReference>
<evidence type="ECO:0000313" key="17">
    <source>
        <dbReference type="Proteomes" id="UP000182888"/>
    </source>
</evidence>
<dbReference type="NCBIfam" id="TIGR01290">
    <property type="entry name" value="nifB"/>
    <property type="match status" value="1"/>
</dbReference>
<dbReference type="Proteomes" id="UP000182888">
    <property type="component" value="Unassembled WGS sequence"/>
</dbReference>
<keyword evidence="10" id="KW-0411">Iron-sulfur</keyword>
<dbReference type="Pfam" id="PF04055">
    <property type="entry name" value="Radical_SAM"/>
    <property type="match status" value="1"/>
</dbReference>
<dbReference type="PANTHER" id="PTHR43787:SF13">
    <property type="entry name" value="FEMO COFACTOR BIOSYNTHESIS PROTEIN NIFB"/>
    <property type="match status" value="1"/>
</dbReference>
<evidence type="ECO:0000256" key="10">
    <source>
        <dbReference type="ARBA" id="ARBA00023014"/>
    </source>
</evidence>
<dbReference type="Gene3D" id="3.20.20.70">
    <property type="entry name" value="Aldolase class I"/>
    <property type="match status" value="1"/>
</dbReference>
<evidence type="ECO:0000256" key="5">
    <source>
        <dbReference type="ARBA" id="ARBA00021702"/>
    </source>
</evidence>
<dbReference type="GO" id="GO:0016829">
    <property type="term" value="F:lyase activity"/>
    <property type="evidence" value="ECO:0007669"/>
    <property type="project" value="UniProtKB-KW"/>
</dbReference>
<evidence type="ECO:0000256" key="1">
    <source>
        <dbReference type="ARBA" id="ARBA00001966"/>
    </source>
</evidence>
<evidence type="ECO:0000256" key="14">
    <source>
        <dbReference type="ARBA" id="ARBA00032102"/>
    </source>
</evidence>
<evidence type="ECO:0000313" key="16">
    <source>
        <dbReference type="EMBL" id="CDX57544.1"/>
    </source>
</evidence>
<evidence type="ECO:0000256" key="3">
    <source>
        <dbReference type="ARBA" id="ARBA00005155"/>
    </source>
</evidence>
<dbReference type="InterPro" id="IPR003731">
    <property type="entry name" value="Di-Nase_FeMo-co_biosynth"/>
</dbReference>
<evidence type="ECO:0000256" key="4">
    <source>
        <dbReference type="ARBA" id="ARBA00006804"/>
    </source>
</evidence>
<dbReference type="SUPFAM" id="SSF102114">
    <property type="entry name" value="Radical SAM enzymes"/>
    <property type="match status" value="1"/>
</dbReference>
<evidence type="ECO:0000256" key="6">
    <source>
        <dbReference type="ARBA" id="ARBA00022485"/>
    </source>
</evidence>
<dbReference type="UniPathway" id="UPA00782"/>
<comment type="pathway">
    <text evidence="3">Cofactor biosynthesis; Fe-Mo cofactor biosynthesis.</text>
</comment>
<evidence type="ECO:0000259" key="15">
    <source>
        <dbReference type="PROSITE" id="PS51918"/>
    </source>
</evidence>
<feature type="domain" description="Radical SAM core" evidence="15">
    <location>
        <begin position="62"/>
        <end position="311"/>
    </location>
</feature>
<evidence type="ECO:0000256" key="13">
    <source>
        <dbReference type="ARBA" id="ARBA00030926"/>
    </source>
</evidence>
<keyword evidence="7" id="KW-0949">S-adenosyl-L-methionine</keyword>
<dbReference type="InterPro" id="IPR058240">
    <property type="entry name" value="rSAM_sf"/>
</dbReference>
<protein>
    <recommendedName>
        <fullName evidence="5">FeMo cofactor biosynthesis protein NifB</fullName>
    </recommendedName>
    <alternativeName>
        <fullName evidence="14">Nitrogenase cofactor maturase NifB</fullName>
    </alternativeName>
    <alternativeName>
        <fullName evidence="13">Radical SAM assemblase NifB</fullName>
    </alternativeName>
</protein>
<proteinExistence type="inferred from homology"/>
<dbReference type="PANTHER" id="PTHR43787">
    <property type="entry name" value="FEMO COFACTOR BIOSYNTHESIS PROTEIN NIFB-RELATED"/>
    <property type="match status" value="1"/>
</dbReference>
<keyword evidence="11" id="KW-0535">Nitrogen fixation</keyword>
<dbReference type="InterPro" id="IPR036105">
    <property type="entry name" value="DiNase_FeMo-co_biosyn_sf"/>
</dbReference>
<accession>A0A0K2VYT7</accession>
<dbReference type="InterPro" id="IPR005980">
    <property type="entry name" value="Nase_CF_NifB"/>
</dbReference>
<comment type="cofactor">
    <cofactor evidence="1">
        <name>[4Fe-4S] cluster</name>
        <dbReference type="ChEBI" id="CHEBI:49883"/>
    </cofactor>
</comment>
<dbReference type="CDD" id="cd01335">
    <property type="entry name" value="Radical_SAM"/>
    <property type="match status" value="1"/>
</dbReference>
<evidence type="ECO:0000256" key="7">
    <source>
        <dbReference type="ARBA" id="ARBA00022691"/>
    </source>
</evidence>
<keyword evidence="12" id="KW-0456">Lyase</keyword>
<dbReference type="EMBL" id="CCND01000015">
    <property type="protein sequence ID" value="CDX57544.1"/>
    <property type="molecule type" value="Genomic_DNA"/>
</dbReference>
<dbReference type="InterPro" id="IPR007197">
    <property type="entry name" value="rSAM"/>
</dbReference>
<evidence type="ECO:0000256" key="8">
    <source>
        <dbReference type="ARBA" id="ARBA00022723"/>
    </source>
</evidence>
<dbReference type="InterPro" id="IPR000385">
    <property type="entry name" value="MoaA_NifB_PqqE_Fe-S-bd_CS"/>
</dbReference>
<comment type="function">
    <text evidence="2">Involved in the biosynthesis of the iron-molybdenum cofactor (FeMo-co or M-cluster) found in the dinitrogenase enzyme of the nitrogenase complex in nitrogen-fixing microorganisms. NifB catalyzes the crucial step of radical SAM-dependent carbide insertion that occurs concomitant with the insertion of a 9th sulfur and the rearrangement/coupling of two [4Fe-4S] clusters into a [8Fe-9S-C] cluster, the precursor to the M-cluster.</text>
</comment>
<evidence type="ECO:0000256" key="12">
    <source>
        <dbReference type="ARBA" id="ARBA00023239"/>
    </source>
</evidence>
<sequence>MSVTAISLESLVSTKSFDQLLASAKSTGCASSSCGSSAKPEEMDSALWQKINDHPCYSEEAHHYFARMHVAVAPACNIQCNYCNRKYDCANESRPGVVSEKLTPDQALRKVIAVANEVPQLSVLGIAGPGDACYDWDRTKATLERVAREIRDIKLCISTNGLALPDHVAELTDMNVDHVTITINMVDPEIGAKIYPWIFYNHRRHTGIDAAKILHERQMLGLEMLTARGVLTKINSVMIPGVNDEHLIEVNKWVKERGAFLHNVMPLISDPAHGTHFGLTGQRGPTALELKTLQDRLEGGAKLMRHCRQCRADAVGLLGEDRGQEFAIDQVSDDITYDASKRKAYREVVARERGDHVAAKSQAIATVKAADSGETLVIAVATKGGGRINEHFGHSKEFQVYEASRSGINFIGHRRVEQYCQGGRGADATLNGVIAALKGIDIVLCAKIGDCPKDQLAEAGIRATDVYGYDYIETAIGALYAAEFGSDVLAATA</sequence>
<dbReference type="Gene3D" id="3.30.420.130">
    <property type="entry name" value="Dinitrogenase iron-molybdenum cofactor biosynthesis domain"/>
    <property type="match status" value="1"/>
</dbReference>
<keyword evidence="9" id="KW-0408">Iron</keyword>
<dbReference type="GO" id="GO:0046872">
    <property type="term" value="F:metal ion binding"/>
    <property type="evidence" value="ECO:0007669"/>
    <property type="project" value="UniProtKB-KW"/>
</dbReference>
<reference evidence="17" key="1">
    <citation type="submission" date="2014-08" db="EMBL/GenBank/DDBJ databases">
        <authorList>
            <person name="Edwards T."/>
        </authorList>
    </citation>
    <scope>NUCLEOTIDE SEQUENCE [LARGE SCALE GENOMIC DNA]</scope>
</reference>
<evidence type="ECO:0000256" key="11">
    <source>
        <dbReference type="ARBA" id="ARBA00023231"/>
    </source>
</evidence>
<organism evidence="16 17">
    <name type="scientific">Mesorhizobium plurifarium</name>
    <dbReference type="NCBI Taxonomy" id="69974"/>
    <lineage>
        <taxon>Bacteria</taxon>
        <taxon>Pseudomonadati</taxon>
        <taxon>Pseudomonadota</taxon>
        <taxon>Alphaproteobacteria</taxon>
        <taxon>Hyphomicrobiales</taxon>
        <taxon>Phyllobacteriaceae</taxon>
        <taxon>Mesorhizobium</taxon>
    </lineage>
</organism>
<dbReference type="SFLD" id="SFLDG01067">
    <property type="entry name" value="SPASM/twitch_domain_containing"/>
    <property type="match status" value="1"/>
</dbReference>
<dbReference type="InterPro" id="IPR034165">
    <property type="entry name" value="NifB_C"/>
</dbReference>
<keyword evidence="8" id="KW-0479">Metal-binding</keyword>
<dbReference type="Pfam" id="PF02579">
    <property type="entry name" value="Nitro_FeMo-Co"/>
    <property type="match status" value="1"/>
</dbReference>